<dbReference type="EMBL" id="KV417520">
    <property type="protein sequence ID" value="KZP25528.1"/>
    <property type="molecule type" value="Genomic_DNA"/>
</dbReference>
<organism evidence="3 4">
    <name type="scientific">Athelia psychrophila</name>
    <dbReference type="NCBI Taxonomy" id="1759441"/>
    <lineage>
        <taxon>Eukaryota</taxon>
        <taxon>Fungi</taxon>
        <taxon>Dikarya</taxon>
        <taxon>Basidiomycota</taxon>
        <taxon>Agaricomycotina</taxon>
        <taxon>Agaricomycetes</taxon>
        <taxon>Agaricomycetidae</taxon>
        <taxon>Atheliales</taxon>
        <taxon>Atheliaceae</taxon>
        <taxon>Athelia</taxon>
    </lineage>
</organism>
<evidence type="ECO:0000313" key="3">
    <source>
        <dbReference type="EMBL" id="KZP25528.1"/>
    </source>
</evidence>
<evidence type="ECO:0000313" key="4">
    <source>
        <dbReference type="Proteomes" id="UP000076532"/>
    </source>
</evidence>
<dbReference type="Pfam" id="PF22766">
    <property type="entry name" value="ZW10_C2"/>
    <property type="match status" value="1"/>
</dbReference>
<evidence type="ECO:0000256" key="1">
    <source>
        <dbReference type="SAM" id="MobiDB-lite"/>
    </source>
</evidence>
<feature type="compositionally biased region" description="Pro residues" evidence="1">
    <location>
        <begin position="479"/>
        <end position="496"/>
    </location>
</feature>
<dbReference type="GO" id="GO:0007094">
    <property type="term" value="P:mitotic spindle assembly checkpoint signaling"/>
    <property type="evidence" value="ECO:0007669"/>
    <property type="project" value="TreeGrafter"/>
</dbReference>
<dbReference type="GO" id="GO:1990423">
    <property type="term" value="C:RZZ complex"/>
    <property type="evidence" value="ECO:0007669"/>
    <property type="project" value="TreeGrafter"/>
</dbReference>
<dbReference type="InterPro" id="IPR055148">
    <property type="entry name" value="ZW10_C_2"/>
</dbReference>
<feature type="compositionally biased region" description="Acidic residues" evidence="1">
    <location>
        <begin position="455"/>
        <end position="478"/>
    </location>
</feature>
<dbReference type="AlphaFoldDB" id="A0A166NZ15"/>
<dbReference type="PANTHER" id="PTHR12205">
    <property type="entry name" value="CENTROMERE/KINETOCHORE PROTEIN ZW10"/>
    <property type="match status" value="1"/>
</dbReference>
<dbReference type="OrthoDB" id="534815at2759"/>
<name>A0A166NZ15_9AGAM</name>
<dbReference type="Gene3D" id="1.10.357.150">
    <property type="match status" value="1"/>
</dbReference>
<dbReference type="Proteomes" id="UP000076532">
    <property type="component" value="Unassembled WGS sequence"/>
</dbReference>
<reference evidence="3 4" key="1">
    <citation type="journal article" date="2016" name="Mol. Biol. Evol.">
        <title>Comparative Genomics of Early-Diverging Mushroom-Forming Fungi Provides Insights into the Origins of Lignocellulose Decay Capabilities.</title>
        <authorList>
            <person name="Nagy L.G."/>
            <person name="Riley R."/>
            <person name="Tritt A."/>
            <person name="Adam C."/>
            <person name="Daum C."/>
            <person name="Floudas D."/>
            <person name="Sun H."/>
            <person name="Yadav J.S."/>
            <person name="Pangilinan J."/>
            <person name="Larsson K.H."/>
            <person name="Matsuura K."/>
            <person name="Barry K."/>
            <person name="Labutti K."/>
            <person name="Kuo R."/>
            <person name="Ohm R.A."/>
            <person name="Bhattacharya S.S."/>
            <person name="Shirouzu T."/>
            <person name="Yoshinaga Y."/>
            <person name="Martin F.M."/>
            <person name="Grigoriev I.V."/>
            <person name="Hibbett D.S."/>
        </authorList>
    </citation>
    <scope>NUCLEOTIDE SEQUENCE [LARGE SCALE GENOMIC DNA]</scope>
    <source>
        <strain evidence="3 4">CBS 109695</strain>
    </source>
</reference>
<gene>
    <name evidence="3" type="ORF">FIBSPDRAFT_783068</name>
</gene>
<proteinExistence type="predicted"/>
<dbReference type="STRING" id="436010.A0A166NZ15"/>
<feature type="domain" description="ZW10 C-terminal helical" evidence="2">
    <location>
        <begin position="699"/>
        <end position="837"/>
    </location>
</feature>
<dbReference type="PANTHER" id="PTHR12205:SF0">
    <property type="entry name" value="CENTROMERE_KINETOCHORE PROTEIN ZW10 HOMOLOG"/>
    <property type="match status" value="1"/>
</dbReference>
<feature type="region of interest" description="Disordered" evidence="1">
    <location>
        <begin position="411"/>
        <end position="514"/>
    </location>
</feature>
<protein>
    <recommendedName>
        <fullName evidence="2">ZW10 C-terminal helical domain-containing protein</fullName>
    </recommendedName>
</protein>
<evidence type="ECO:0000259" key="2">
    <source>
        <dbReference type="Pfam" id="PF22766"/>
    </source>
</evidence>
<dbReference type="GO" id="GO:0006888">
    <property type="term" value="P:endoplasmic reticulum to Golgi vesicle-mediated transport"/>
    <property type="evidence" value="ECO:0007669"/>
    <property type="project" value="TreeGrafter"/>
</dbReference>
<keyword evidence="4" id="KW-1185">Reference proteome</keyword>
<dbReference type="GO" id="GO:0005737">
    <property type="term" value="C:cytoplasm"/>
    <property type="evidence" value="ECO:0007669"/>
    <property type="project" value="GOC"/>
</dbReference>
<accession>A0A166NZ15</accession>
<dbReference type="InterPro" id="IPR046362">
    <property type="entry name" value="Zw10/DSL1_C_sf"/>
</dbReference>
<sequence>MALSSQILAKIDGAPQGTLDAKLAGTWLAELDETILQTKKRIHDRIHVDLPAFEAQRAAAKGVQERLGTLTTTVDGLATALEHPETGLLPTLLKTLAAHAALSQSASDALHTHGALAHLQRTRAALNDLAAHARAGRLPEAVEASRAVEKLLGDVKDGEARVWGEVRQRWRALRDSVEEQLGEAYARSVVVTPTSLTIRPFVTVRGSDNTVTLPDLLQALSTAALSAHLATLRRDLSTHHINHLLAQPSALTTSTPSAQECTLSHIPAPPNTEHPATRLSNLSALLSFLGKHLYPFLPSPPPRTKHFAETLAQPISHALLHTFLLPRLPASLDALPAFLELVRGAVDLEAEYDGAEGDVKAWAHNVGGHYARQRRNAILDQARTAVCAPDDGIFLAEVEVALEAVQSPGAVPVQDANGEEGDANGDDAWGLDGTPASAGKTSGEEDPSDAWGWTEDAEEPVPEEDDPWADPVEEDDPWADPPASPVPKTKPSPKRPAPISTNRPPPKSKPPIKHLETYPVSTRARTLTALARAVLGEGRALADSGVFSSTFLITTDTHAANTDNNKDPTLAASLIISSTAPQVLDVYRALYPVAHASSLSSLDGAGGMKWANDATWVSGEVGRSLADVGPGAGDIGAGARGKLEEAREGWRLLGASWYEDMIDKQRQTVDALLLGADGFADSAEQEAFDRYERAMVGALGAVRGVAKVWKPILPRSKYLPALGAVADAALARVLADVLALPDIPAAESQKLSELCRILHALEGLFVESASGQSMVVAYVPSWLKYSYLAELLEASLADITYLFDEGALVDFEVDELVKLVHALFADTPVRSKAVAKLAGGHPTLRGDA</sequence>